<evidence type="ECO:0000313" key="5">
    <source>
        <dbReference type="EMBL" id="HGM58967.1"/>
    </source>
</evidence>
<keyword evidence="3" id="KW-0547">Nucleotide-binding</keyword>
<gene>
    <name evidence="3" type="primary">gch3</name>
    <name evidence="5" type="ORF">ENU14_05230</name>
</gene>
<dbReference type="EC" id="3.5.4.29" evidence="3 4"/>
<dbReference type="AlphaFoldDB" id="A0A7C4HDI1"/>
<dbReference type="GO" id="GO:0005525">
    <property type="term" value="F:GTP binding"/>
    <property type="evidence" value="ECO:0007669"/>
    <property type="project" value="UniProtKB-KW"/>
</dbReference>
<dbReference type="InterPro" id="IPR029787">
    <property type="entry name" value="Nucleotide_cyclase"/>
</dbReference>
<dbReference type="GO" id="GO:0043740">
    <property type="term" value="F:GTP cyclohydrolase IIa activity"/>
    <property type="evidence" value="ECO:0007669"/>
    <property type="project" value="UniProtKB-UniRule"/>
</dbReference>
<evidence type="ECO:0000256" key="1">
    <source>
        <dbReference type="ARBA" id="ARBA00022801"/>
    </source>
</evidence>
<dbReference type="PANTHER" id="PTHR42202:SF1">
    <property type="entry name" value="GTP CYCLOHYDROLASE III"/>
    <property type="match status" value="1"/>
</dbReference>
<dbReference type="Pfam" id="PF05165">
    <property type="entry name" value="GCH_III"/>
    <property type="match status" value="1"/>
</dbReference>
<comment type="catalytic activity">
    <reaction evidence="3 4">
        <text>GTP + 3 H2O = 2-amino-5-formylamino-6-(5-phospho-D-ribosylamino)pyrimidin-4(3H)-one + 2 phosphate + 2 H(+)</text>
        <dbReference type="Rhea" id="RHEA:22468"/>
        <dbReference type="ChEBI" id="CHEBI:15377"/>
        <dbReference type="ChEBI" id="CHEBI:15378"/>
        <dbReference type="ChEBI" id="CHEBI:37565"/>
        <dbReference type="ChEBI" id="CHEBI:43474"/>
        <dbReference type="ChEBI" id="CHEBI:57258"/>
        <dbReference type="EC" id="3.5.4.29"/>
    </reaction>
</comment>
<comment type="similarity">
    <text evidence="3 4">Belongs to the archaeal-type GTP cyclohydrolase family.</text>
</comment>
<dbReference type="Gene3D" id="3.30.70.1230">
    <property type="entry name" value="Nucleotide cyclase"/>
    <property type="match status" value="1"/>
</dbReference>
<dbReference type="PIRSF" id="PIRSF009265">
    <property type="entry name" value="GTP_cyclohydro_3"/>
    <property type="match status" value="1"/>
</dbReference>
<evidence type="ECO:0000256" key="2">
    <source>
        <dbReference type="ARBA" id="ARBA00023134"/>
    </source>
</evidence>
<name>A0A7C4HDI1_STAMA</name>
<accession>A0A7C4HDI1</accession>
<comment type="caution">
    <text evidence="5">The sequence shown here is derived from an EMBL/GenBank/DDBJ whole genome shotgun (WGS) entry which is preliminary data.</text>
</comment>
<evidence type="ECO:0000256" key="3">
    <source>
        <dbReference type="HAMAP-Rule" id="MF_00608"/>
    </source>
</evidence>
<evidence type="ECO:0000256" key="4">
    <source>
        <dbReference type="PIRNR" id="PIRNR009265"/>
    </source>
</evidence>
<proteinExistence type="inferred from homology"/>
<protein>
    <recommendedName>
        <fullName evidence="3 4">GTP cyclohydrolase III</fullName>
        <ecNumber evidence="3 4">3.5.4.29</ecNumber>
    </recommendedName>
</protein>
<keyword evidence="2 3" id="KW-0342">GTP-binding</keyword>
<keyword evidence="1 3" id="KW-0378">Hydrolase</keyword>
<dbReference type="InterPro" id="IPR043128">
    <property type="entry name" value="Rev_trsase/Diguanyl_cyclase"/>
</dbReference>
<reference evidence="5" key="1">
    <citation type="journal article" date="2020" name="mSystems">
        <title>Genome- and Community-Level Interaction Insights into Carbon Utilization and Element Cycling Functions of Hydrothermarchaeota in Hydrothermal Sediment.</title>
        <authorList>
            <person name="Zhou Z."/>
            <person name="Liu Y."/>
            <person name="Xu W."/>
            <person name="Pan J."/>
            <person name="Luo Z.H."/>
            <person name="Li M."/>
        </authorList>
    </citation>
    <scope>NUCLEOTIDE SEQUENCE [LARGE SCALE GENOMIC DNA]</scope>
    <source>
        <strain evidence="5">SpSt-642</strain>
    </source>
</reference>
<organism evidence="5">
    <name type="scientific">Staphylothermus marinus</name>
    <dbReference type="NCBI Taxonomy" id="2280"/>
    <lineage>
        <taxon>Archaea</taxon>
        <taxon>Thermoproteota</taxon>
        <taxon>Thermoprotei</taxon>
        <taxon>Desulfurococcales</taxon>
        <taxon>Desulfurococcaceae</taxon>
        <taxon>Staphylothermus</taxon>
    </lineage>
</organism>
<dbReference type="InterPro" id="IPR007839">
    <property type="entry name" value="GTP_CycHdrlase_3"/>
</dbReference>
<sequence length="232" mass="26996">MPRLTLIEISKYREWTEELDSDREGLVQIKQSTIYRNLQEVFWNKNCFVLPFRYDYYIVLSNGLSEEDLRNIVEQVRDITPYGVRTVSIVHKYPVSALLKATSIIRRKEFYYEESIEDEIVVSHIDLNNITEYALETSIYESYIEILAINYYISKQVMSIGGITSYLGGDNLIAILPVDRYIDLIDIMPSYLKIGIGISKIPRKAMELSTKALTSIRKGLVNKNYYVLYDNV</sequence>
<dbReference type="PANTHER" id="PTHR42202">
    <property type="entry name" value="GTP CYCLOHYDROLASE III"/>
    <property type="match status" value="1"/>
</dbReference>
<dbReference type="HAMAP" id="MF_00608">
    <property type="entry name" value="GTP_cyclohydro_3"/>
    <property type="match status" value="1"/>
</dbReference>
<dbReference type="Gene3D" id="3.30.70.270">
    <property type="match status" value="1"/>
</dbReference>
<dbReference type="EMBL" id="DTBJ01000042">
    <property type="protein sequence ID" value="HGM58967.1"/>
    <property type="molecule type" value="Genomic_DNA"/>
</dbReference>
<comment type="function">
    <text evidence="3 4">Catalyzes the formation of 2-amino-5-formylamino-6-ribofuranosylamino-4(3H)-pyrimidinone ribonucleotide monophosphate and inorganic phosphate from GTP. Also has an independent pyrophosphate phosphohydrolase activity.</text>
</comment>